<dbReference type="GO" id="GO:0006633">
    <property type="term" value="P:fatty acid biosynthetic process"/>
    <property type="evidence" value="ECO:0007669"/>
    <property type="project" value="UniProtKB-UniRule"/>
</dbReference>
<dbReference type="InterPro" id="IPR004568">
    <property type="entry name" value="Ppantetheine-prot_Trfase_dom"/>
</dbReference>
<name>A0A4D6YHZ3_9GAMM</name>
<dbReference type="Gene3D" id="3.90.470.20">
    <property type="entry name" value="4'-phosphopantetheinyl transferase domain"/>
    <property type="match status" value="1"/>
</dbReference>
<dbReference type="InterPro" id="IPR008278">
    <property type="entry name" value="4-PPantetheinyl_Trfase_dom"/>
</dbReference>
<reference evidence="13 14" key="1">
    <citation type="submission" date="2018-10" db="EMBL/GenBank/DDBJ databases">
        <title>Comparative functional genomics of the obligate endosymbiont Buchnera aphidicola.</title>
        <authorList>
            <person name="Chong R.A."/>
        </authorList>
    </citation>
    <scope>NUCLEOTIDE SEQUENCE [LARGE SCALE GENOMIC DNA]</scope>
    <source>
        <strain evidence="13 14">Ska</strain>
    </source>
</reference>
<dbReference type="GO" id="GO:0008897">
    <property type="term" value="F:holo-[acyl-carrier-protein] synthase activity"/>
    <property type="evidence" value="ECO:0007669"/>
    <property type="project" value="UniProtKB-UniRule"/>
</dbReference>
<accession>A0A4D6YHZ3</accession>
<dbReference type="Proteomes" id="UP000298685">
    <property type="component" value="Chromosome"/>
</dbReference>
<evidence type="ECO:0000313" key="14">
    <source>
        <dbReference type="Proteomes" id="UP000298685"/>
    </source>
</evidence>
<keyword evidence="3 11" id="KW-0808">Transferase</keyword>
<keyword evidence="6 11" id="KW-0460">Magnesium</keyword>
<evidence type="ECO:0000256" key="3">
    <source>
        <dbReference type="ARBA" id="ARBA00022679"/>
    </source>
</evidence>
<evidence type="ECO:0000256" key="6">
    <source>
        <dbReference type="ARBA" id="ARBA00022842"/>
    </source>
</evidence>
<dbReference type="InterPro" id="IPR037143">
    <property type="entry name" value="4-PPantetheinyl_Trfase_dom_sf"/>
</dbReference>
<feature type="binding site" evidence="11">
    <location>
        <position position="9"/>
    </location>
    <ligand>
        <name>Mg(2+)</name>
        <dbReference type="ChEBI" id="CHEBI:18420"/>
    </ligand>
</feature>
<comment type="cofactor">
    <cofactor evidence="11">
        <name>Mg(2+)</name>
        <dbReference type="ChEBI" id="CHEBI:18420"/>
    </cofactor>
</comment>
<dbReference type="OrthoDB" id="517356at2"/>
<feature type="domain" description="4'-phosphopantetheinyl transferase" evidence="12">
    <location>
        <begin position="5"/>
        <end position="115"/>
    </location>
</feature>
<dbReference type="InterPro" id="IPR002582">
    <property type="entry name" value="ACPS"/>
</dbReference>
<evidence type="ECO:0000313" key="13">
    <source>
        <dbReference type="EMBL" id="QCI25971.1"/>
    </source>
</evidence>
<comment type="similarity">
    <text evidence="11">Belongs to the P-Pant transferase superfamily. AcpS family.</text>
</comment>
<keyword evidence="1 11" id="KW-0963">Cytoplasm</keyword>
<evidence type="ECO:0000256" key="5">
    <source>
        <dbReference type="ARBA" id="ARBA00022832"/>
    </source>
</evidence>
<comment type="catalytic activity">
    <reaction evidence="9 11">
        <text>apo-[ACP] + CoA = holo-[ACP] + adenosine 3',5'-bisphosphate + H(+)</text>
        <dbReference type="Rhea" id="RHEA:12068"/>
        <dbReference type="Rhea" id="RHEA-COMP:9685"/>
        <dbReference type="Rhea" id="RHEA-COMP:9690"/>
        <dbReference type="ChEBI" id="CHEBI:15378"/>
        <dbReference type="ChEBI" id="CHEBI:29999"/>
        <dbReference type="ChEBI" id="CHEBI:57287"/>
        <dbReference type="ChEBI" id="CHEBI:58343"/>
        <dbReference type="ChEBI" id="CHEBI:64479"/>
        <dbReference type="EC" id="2.7.8.7"/>
    </reaction>
</comment>
<dbReference type="SUPFAM" id="SSF56214">
    <property type="entry name" value="4'-phosphopantetheinyl transferase"/>
    <property type="match status" value="1"/>
</dbReference>
<evidence type="ECO:0000256" key="11">
    <source>
        <dbReference type="HAMAP-Rule" id="MF_00101"/>
    </source>
</evidence>
<keyword evidence="8 11" id="KW-0275">Fatty acid biosynthesis</keyword>
<comment type="function">
    <text evidence="11">Transfers the 4'-phosphopantetheine moiety from coenzyme A to a Ser of acyl-carrier-protein.</text>
</comment>
<keyword evidence="5 11" id="KW-0276">Fatty acid metabolism</keyword>
<proteinExistence type="inferred from homology"/>
<feature type="binding site" evidence="11">
    <location>
        <position position="58"/>
    </location>
    <ligand>
        <name>Mg(2+)</name>
        <dbReference type="ChEBI" id="CHEBI:18420"/>
    </ligand>
</feature>
<evidence type="ECO:0000256" key="4">
    <source>
        <dbReference type="ARBA" id="ARBA00022723"/>
    </source>
</evidence>
<organism evidence="13 14">
    <name type="scientific">Buchnera aphidicola</name>
    <name type="common">Sarucallis kahawaluokalani</name>
    <dbReference type="NCBI Taxonomy" id="1241878"/>
    <lineage>
        <taxon>Bacteria</taxon>
        <taxon>Pseudomonadati</taxon>
        <taxon>Pseudomonadota</taxon>
        <taxon>Gammaproteobacteria</taxon>
        <taxon>Enterobacterales</taxon>
        <taxon>Erwiniaceae</taxon>
        <taxon>Buchnera</taxon>
    </lineage>
</organism>
<evidence type="ECO:0000256" key="7">
    <source>
        <dbReference type="ARBA" id="ARBA00023098"/>
    </source>
</evidence>
<keyword evidence="4 11" id="KW-0479">Metal-binding</keyword>
<dbReference type="EC" id="2.7.8.7" evidence="11"/>
<gene>
    <name evidence="11" type="primary">acpS</name>
    <name evidence="13" type="ORF">D9V78_00890</name>
</gene>
<dbReference type="RefSeq" id="WP_158350515.1">
    <property type="nucleotide sequence ID" value="NZ_CP032999.1"/>
</dbReference>
<evidence type="ECO:0000256" key="1">
    <source>
        <dbReference type="ARBA" id="ARBA00022490"/>
    </source>
</evidence>
<dbReference type="GO" id="GO:0000287">
    <property type="term" value="F:magnesium ion binding"/>
    <property type="evidence" value="ECO:0007669"/>
    <property type="project" value="UniProtKB-UniRule"/>
</dbReference>
<dbReference type="Pfam" id="PF01648">
    <property type="entry name" value="ACPS"/>
    <property type="match status" value="1"/>
</dbReference>
<keyword evidence="2 11" id="KW-0444">Lipid biosynthesis</keyword>
<dbReference type="NCBIfam" id="TIGR00516">
    <property type="entry name" value="acpS"/>
    <property type="match status" value="1"/>
</dbReference>
<evidence type="ECO:0000256" key="8">
    <source>
        <dbReference type="ARBA" id="ARBA00023160"/>
    </source>
</evidence>
<sequence length="127" mass="14703">MSIIGIGCDIICFKRIKKIVSIFGNKFAKRILSENELKKLNDINDKINFIAKRFVVKEALSKALGIGLRYKIKMKNFELLHNIFGKPQLVFLKQARNMLIKYNIKSIHVSISDEKKYVFSVVILENN</sequence>
<protein>
    <recommendedName>
        <fullName evidence="11">Holo-[acyl-carrier-protein] synthase</fullName>
        <shortName evidence="11">Holo-ACP synthase</shortName>
        <ecNumber evidence="11">2.7.8.7</ecNumber>
    </recommendedName>
    <alternativeName>
        <fullName evidence="11">4'-phosphopantetheinyl transferase AcpS</fullName>
    </alternativeName>
</protein>
<dbReference type="AlphaFoldDB" id="A0A4D6YHZ3"/>
<evidence type="ECO:0000256" key="10">
    <source>
        <dbReference type="ARBA" id="ARBA00054726"/>
    </source>
</evidence>
<comment type="subcellular location">
    <subcellularLocation>
        <location evidence="11">Cytoplasm</location>
    </subcellularLocation>
</comment>
<evidence type="ECO:0000259" key="12">
    <source>
        <dbReference type="Pfam" id="PF01648"/>
    </source>
</evidence>
<dbReference type="NCBIfam" id="TIGR00556">
    <property type="entry name" value="pantethn_trn"/>
    <property type="match status" value="1"/>
</dbReference>
<dbReference type="GO" id="GO:0005737">
    <property type="term" value="C:cytoplasm"/>
    <property type="evidence" value="ECO:0007669"/>
    <property type="project" value="UniProtKB-SubCell"/>
</dbReference>
<evidence type="ECO:0000256" key="2">
    <source>
        <dbReference type="ARBA" id="ARBA00022516"/>
    </source>
</evidence>
<evidence type="ECO:0000256" key="9">
    <source>
        <dbReference type="ARBA" id="ARBA00050875"/>
    </source>
</evidence>
<dbReference type="EMBL" id="CP032999">
    <property type="protein sequence ID" value="QCI25971.1"/>
    <property type="molecule type" value="Genomic_DNA"/>
</dbReference>
<keyword evidence="7 11" id="KW-0443">Lipid metabolism</keyword>
<dbReference type="HAMAP" id="MF_00101">
    <property type="entry name" value="AcpS"/>
    <property type="match status" value="1"/>
</dbReference>
<comment type="function">
    <text evidence="10">Transfers the 4'-phosphopantetheine moiety from coenzyme A to the 'Ser-36' of acyl-carrier-protein.</text>
</comment>
<dbReference type="FunFam" id="3.90.470.20:FF:000001">
    <property type="entry name" value="Holo-[acyl-carrier-protein] synthase"/>
    <property type="match status" value="1"/>
</dbReference>